<dbReference type="GO" id="GO:0008408">
    <property type="term" value="F:3'-5' exonuclease activity"/>
    <property type="evidence" value="ECO:0007669"/>
    <property type="project" value="TreeGrafter"/>
</dbReference>
<evidence type="ECO:0000313" key="7">
    <source>
        <dbReference type="Proteomes" id="UP000430692"/>
    </source>
</evidence>
<name>A0A6I4VLK0_9BACL</name>
<evidence type="ECO:0000256" key="1">
    <source>
        <dbReference type="ARBA" id="ARBA00022722"/>
    </source>
</evidence>
<dbReference type="Proteomes" id="UP000430692">
    <property type="component" value="Unassembled WGS sequence"/>
</dbReference>
<evidence type="ECO:0000256" key="3">
    <source>
        <dbReference type="ARBA" id="ARBA00022839"/>
    </source>
</evidence>
<dbReference type="SMART" id="SM00479">
    <property type="entry name" value="EXOIII"/>
    <property type="match status" value="1"/>
</dbReference>
<evidence type="ECO:0000259" key="5">
    <source>
        <dbReference type="SMART" id="SM00479"/>
    </source>
</evidence>
<keyword evidence="2" id="KW-0378">Hydrolase</keyword>
<gene>
    <name evidence="6" type="ORF">GSM42_00625</name>
</gene>
<proteinExistence type="predicted"/>
<dbReference type="Gene3D" id="3.30.420.10">
    <property type="entry name" value="Ribonuclease H-like superfamily/Ribonuclease H"/>
    <property type="match status" value="1"/>
</dbReference>
<keyword evidence="7" id="KW-1185">Reference proteome</keyword>
<dbReference type="EMBL" id="WUUL01000001">
    <property type="protein sequence ID" value="MXQ52277.1"/>
    <property type="molecule type" value="Genomic_DNA"/>
</dbReference>
<dbReference type="RefSeq" id="WP_160799317.1">
    <property type="nucleotide sequence ID" value="NZ_WUUL01000001.1"/>
</dbReference>
<feature type="domain" description="Exonuclease" evidence="5">
    <location>
        <begin position="27"/>
        <end position="192"/>
    </location>
</feature>
<dbReference type="SUPFAM" id="SSF53098">
    <property type="entry name" value="Ribonuclease H-like"/>
    <property type="match status" value="1"/>
</dbReference>
<protein>
    <recommendedName>
        <fullName evidence="5">Exonuclease domain-containing protein</fullName>
    </recommendedName>
</protein>
<organism evidence="6 7">
    <name type="scientific">Shimazuella alba</name>
    <dbReference type="NCBI Taxonomy" id="2690964"/>
    <lineage>
        <taxon>Bacteria</taxon>
        <taxon>Bacillati</taxon>
        <taxon>Bacillota</taxon>
        <taxon>Bacilli</taxon>
        <taxon>Bacillales</taxon>
        <taxon>Thermoactinomycetaceae</taxon>
        <taxon>Shimazuella</taxon>
    </lineage>
</organism>
<keyword evidence="3" id="KW-0269">Exonuclease</keyword>
<evidence type="ECO:0000256" key="2">
    <source>
        <dbReference type="ARBA" id="ARBA00022801"/>
    </source>
</evidence>
<dbReference type="CDD" id="cd06127">
    <property type="entry name" value="DEDDh"/>
    <property type="match status" value="1"/>
</dbReference>
<dbReference type="InterPro" id="IPR012337">
    <property type="entry name" value="RNaseH-like_sf"/>
</dbReference>
<dbReference type="InterPro" id="IPR036397">
    <property type="entry name" value="RNaseH_sf"/>
</dbReference>
<keyword evidence="1" id="KW-0540">Nuclease</keyword>
<sequence>MFSKWKNMSLKAARAQLLFNDWNQQEDIVVLDTETTGIKNAEICEVAVLDLQGNILFESLVKPANPIPLEAQNIHGITNSMVDSSPNWIEVWDKLYPLIKTKIVLIYNDEFDKRLMIESFKPYEKEASTKTKMRQVKKLNTQCVMRTYSDLVNSSKWVKLTVACGHSTDHRAIGDCHATIEVVRNNLRPDFSVQDFHYLKWLSEIQEINNKISALSQQLKLLAEEQASLLQKQQSLMDQMAIGDFHEETEVAVTKKDGFL</sequence>
<evidence type="ECO:0000313" key="6">
    <source>
        <dbReference type="EMBL" id="MXQ52277.1"/>
    </source>
</evidence>
<evidence type="ECO:0000256" key="4">
    <source>
        <dbReference type="SAM" id="Coils"/>
    </source>
</evidence>
<comment type="caution">
    <text evidence="6">The sequence shown here is derived from an EMBL/GenBank/DDBJ whole genome shotgun (WGS) entry which is preliminary data.</text>
</comment>
<accession>A0A6I4VLK0</accession>
<dbReference type="Pfam" id="PF00929">
    <property type="entry name" value="RNase_T"/>
    <property type="match status" value="1"/>
</dbReference>
<dbReference type="PANTHER" id="PTHR30231">
    <property type="entry name" value="DNA POLYMERASE III SUBUNIT EPSILON"/>
    <property type="match status" value="1"/>
</dbReference>
<feature type="coiled-coil region" evidence="4">
    <location>
        <begin position="198"/>
        <end position="232"/>
    </location>
</feature>
<dbReference type="InterPro" id="IPR013520">
    <property type="entry name" value="Ribonucl_H"/>
</dbReference>
<dbReference type="AlphaFoldDB" id="A0A6I4VLK0"/>
<reference evidence="6 7" key="1">
    <citation type="submission" date="2019-12" db="EMBL/GenBank/DDBJ databases">
        <title>Whole-genome analyses of novel actinobacteria.</title>
        <authorList>
            <person name="Sahin N."/>
            <person name="Saygin H."/>
        </authorList>
    </citation>
    <scope>NUCLEOTIDE SEQUENCE [LARGE SCALE GENOMIC DNA]</scope>
    <source>
        <strain evidence="6 7">KC615</strain>
    </source>
</reference>
<keyword evidence="4" id="KW-0175">Coiled coil</keyword>
<dbReference type="PANTHER" id="PTHR30231:SF4">
    <property type="entry name" value="PROTEIN NEN2"/>
    <property type="match status" value="1"/>
</dbReference>
<dbReference type="GO" id="GO:0003676">
    <property type="term" value="F:nucleic acid binding"/>
    <property type="evidence" value="ECO:0007669"/>
    <property type="project" value="InterPro"/>
</dbReference>